<dbReference type="GO" id="GO:0005737">
    <property type="term" value="C:cytoplasm"/>
    <property type="evidence" value="ECO:0007669"/>
    <property type="project" value="TreeGrafter"/>
</dbReference>
<dbReference type="OrthoDB" id="74484at2759"/>
<dbReference type="SUPFAM" id="SSF81296">
    <property type="entry name" value="E set domains"/>
    <property type="match status" value="1"/>
</dbReference>
<dbReference type="Gene3D" id="2.60.40.10">
    <property type="entry name" value="Immunoglobulins"/>
    <property type="match status" value="1"/>
</dbReference>
<dbReference type="Gene3D" id="2.130.10.30">
    <property type="entry name" value="Regulator of chromosome condensation 1/beta-lactamase-inhibitor protein II"/>
    <property type="match status" value="2"/>
</dbReference>
<dbReference type="InterPro" id="IPR000408">
    <property type="entry name" value="Reg_chr_condens"/>
</dbReference>
<dbReference type="Pfam" id="PF25390">
    <property type="entry name" value="WD40_RLD"/>
    <property type="match status" value="1"/>
</dbReference>
<dbReference type="InterPro" id="IPR009091">
    <property type="entry name" value="RCC1/BLIP-II"/>
</dbReference>
<feature type="repeat" description="RCC1" evidence="4">
    <location>
        <begin position="470"/>
        <end position="520"/>
    </location>
</feature>
<feature type="compositionally biased region" description="Basic and acidic residues" evidence="5">
    <location>
        <begin position="1014"/>
        <end position="1040"/>
    </location>
</feature>
<keyword evidence="9" id="KW-1185">Reference proteome</keyword>
<dbReference type="PANTHER" id="PTHR45982:SF1">
    <property type="entry name" value="REGULATOR OF CHROMOSOME CONDENSATION"/>
    <property type="match status" value="1"/>
</dbReference>
<feature type="domain" description="RCC1-like" evidence="6">
    <location>
        <begin position="165"/>
        <end position="515"/>
    </location>
</feature>
<dbReference type="AlphaFoldDB" id="A0A485KTE0"/>
<feature type="repeat" description="RCC1" evidence="4">
    <location>
        <begin position="217"/>
        <end position="267"/>
    </location>
</feature>
<dbReference type="InterPro" id="IPR013783">
    <property type="entry name" value="Ig-like_fold"/>
</dbReference>
<dbReference type="Gene3D" id="1.25.40.10">
    <property type="entry name" value="Tetratricopeptide repeat domain"/>
    <property type="match status" value="1"/>
</dbReference>
<evidence type="ECO:0000259" key="6">
    <source>
        <dbReference type="Pfam" id="PF25390"/>
    </source>
</evidence>
<evidence type="ECO:0000256" key="3">
    <source>
        <dbReference type="PROSITE-ProRule" id="PRU00087"/>
    </source>
</evidence>
<proteinExistence type="predicted"/>
<keyword evidence="1" id="KW-0344">Guanine-nucleotide releasing factor</keyword>
<dbReference type="PANTHER" id="PTHR45982">
    <property type="entry name" value="REGULATOR OF CHROMOSOME CONDENSATION"/>
    <property type="match status" value="1"/>
</dbReference>
<dbReference type="EMBL" id="VJMH01005279">
    <property type="protein sequence ID" value="KAF0697947.1"/>
    <property type="molecule type" value="Genomic_DNA"/>
</dbReference>
<keyword evidence="2" id="KW-0677">Repeat</keyword>
<feature type="repeat" description="Filamin" evidence="3">
    <location>
        <begin position="521"/>
        <end position="629"/>
    </location>
</feature>
<evidence type="ECO:0000256" key="2">
    <source>
        <dbReference type="ARBA" id="ARBA00022737"/>
    </source>
</evidence>
<dbReference type="GO" id="GO:0005085">
    <property type="term" value="F:guanyl-nucleotide exchange factor activity"/>
    <property type="evidence" value="ECO:0007669"/>
    <property type="project" value="TreeGrafter"/>
</dbReference>
<dbReference type="PROSITE" id="PS00626">
    <property type="entry name" value="RCC1_2"/>
    <property type="match status" value="2"/>
</dbReference>
<dbReference type="InterPro" id="IPR019734">
    <property type="entry name" value="TPR_rpt"/>
</dbReference>
<feature type="repeat" description="RCC1" evidence="4">
    <location>
        <begin position="268"/>
        <end position="318"/>
    </location>
</feature>
<evidence type="ECO:0000313" key="8">
    <source>
        <dbReference type="EMBL" id="VFT88261.1"/>
    </source>
</evidence>
<feature type="repeat" description="RCC1" evidence="4">
    <location>
        <begin position="319"/>
        <end position="369"/>
    </location>
</feature>
<dbReference type="InterPro" id="IPR051553">
    <property type="entry name" value="Ran_GTPase-activating"/>
</dbReference>
<dbReference type="SMART" id="SM00028">
    <property type="entry name" value="TPR"/>
    <property type="match status" value="3"/>
</dbReference>
<dbReference type="InterPro" id="IPR014756">
    <property type="entry name" value="Ig_E-set"/>
</dbReference>
<dbReference type="Pfam" id="PF00630">
    <property type="entry name" value="Filamin"/>
    <property type="match status" value="1"/>
</dbReference>
<dbReference type="InterPro" id="IPR017868">
    <property type="entry name" value="Filamin/ABP280_repeat-like"/>
</dbReference>
<evidence type="ECO:0000313" key="7">
    <source>
        <dbReference type="EMBL" id="KAF0697947.1"/>
    </source>
</evidence>
<protein>
    <submittedName>
        <fullName evidence="8">Aste57867_11400 protein</fullName>
    </submittedName>
</protein>
<name>A0A485KTE0_9STRA</name>
<evidence type="ECO:0000313" key="9">
    <source>
        <dbReference type="Proteomes" id="UP000332933"/>
    </source>
</evidence>
<organism evidence="8 9">
    <name type="scientific">Aphanomyces stellatus</name>
    <dbReference type="NCBI Taxonomy" id="120398"/>
    <lineage>
        <taxon>Eukaryota</taxon>
        <taxon>Sar</taxon>
        <taxon>Stramenopiles</taxon>
        <taxon>Oomycota</taxon>
        <taxon>Saprolegniomycetes</taxon>
        <taxon>Saprolegniales</taxon>
        <taxon>Verrucalvaceae</taxon>
        <taxon>Aphanomyces</taxon>
    </lineage>
</organism>
<dbReference type="PRINTS" id="PR00633">
    <property type="entry name" value="RCCNDNSATION"/>
</dbReference>
<evidence type="ECO:0000256" key="5">
    <source>
        <dbReference type="SAM" id="MobiDB-lite"/>
    </source>
</evidence>
<evidence type="ECO:0000256" key="4">
    <source>
        <dbReference type="PROSITE-ProRule" id="PRU00235"/>
    </source>
</evidence>
<dbReference type="PROSITE" id="PS50012">
    <property type="entry name" value="RCC1_3"/>
    <property type="match status" value="5"/>
</dbReference>
<dbReference type="Proteomes" id="UP000332933">
    <property type="component" value="Unassembled WGS sequence"/>
</dbReference>
<reference evidence="7" key="2">
    <citation type="submission" date="2019-06" db="EMBL/GenBank/DDBJ databases">
        <title>Genomics analysis of Aphanomyces spp. identifies a new class of oomycete effector associated with host adaptation.</title>
        <authorList>
            <person name="Gaulin E."/>
        </authorList>
    </citation>
    <scope>NUCLEOTIDE SEQUENCE</scope>
    <source>
        <strain evidence="7">CBS 578.67</strain>
    </source>
</reference>
<feature type="region of interest" description="Disordered" evidence="5">
    <location>
        <begin position="1014"/>
        <end position="1051"/>
    </location>
</feature>
<accession>A0A485KTE0</accession>
<dbReference type="InterPro" id="IPR058923">
    <property type="entry name" value="RCC1-like_dom"/>
</dbReference>
<dbReference type="EMBL" id="CAADRA010005300">
    <property type="protein sequence ID" value="VFT88261.1"/>
    <property type="molecule type" value="Genomic_DNA"/>
</dbReference>
<gene>
    <name evidence="8" type="primary">Aste57867_11400</name>
    <name evidence="7" type="ORF">As57867_011358</name>
    <name evidence="8" type="ORF">ASTE57867_11400</name>
</gene>
<sequence length="1058" mass="112913">MGAGASSLGPQDNEDDTTFQKRQGDIAYQAGQFEDAIAWYTTCIVMAIAANPTAATALDDASVSPAIRSHALAKLYSNRSAAYIGVGNFEKALDDGLAAIEHHPTWTKGYFRASNAAMHLGDAGKVDARDHILKALALAPGDATLEATRKLLFTNFEPHQQGVGTVYSWGRGDEGQLGHGMGKIRQSLPTMLDALRGKHVVEVAAGAMHTLALLVDGDVFTWGNNSYGQCGVPEPTVEMPRLVPCLVGRRITAIACGAGHSVAIAATGAVFSWGIGKQGQLGHGYECVQEPNPRQILSLEPVAAVACGIAHTMFLLPDGSIRGCGLNSYGQLGLGHTKPIVGVPTSIELTCRVHHVACGGAHSCLVDADGRLWSAGSNSCGQLGLGHSTDTCEFEVVAMATPCALVVCGEEFSGAVAATRAVYMWGLGIAGQMGDRTYTSYDAPHLVDGLPPVETLSLSQAQVFAVTGEGGVWTWGLPGDRAHDAGAIIESPEQVAAFFGKKRVRQLGCGRKHYVMVTRGAFGPTSTLSFKNTTAKVGEWLRFTIAAMDTEGEECTTGGSQFVARLSLQDATDPKAALGLTTQDSVVEITDDMDGRYSGRCRSAVAGRYVLVVTLNSLPVAQSPFEVELVSGHVHPPHCHVIWAKTSSLLVGTPGERLQGHVECRDNFNNLVRPTTPMKSDDADDFNVMTVVQLLDPTSNAVLFKQSFPSIDSNSTVDVYVDCPVAAGTYAIDVRIDGEALHPTTSLVVQPPTDIAAVAATCRVLLPSHGVVDEAIAVHVTWDGGMASRLDFTCTATPNSHTLSARALVRCGHRLDPRVFSLVQVDASTAIATVRFEVASVYTVVVSLLTDGDNDATTSSHAIATTNIAVAPGRAHVDFTEICHGRAQLARVQTSANVVDLTIQLRDRFGNACESVHPDDVVTGLVTDLPTVDDRQIGLDSVVGKDGTVTMSVPPLVPGQRTYLHMWLNDRPIMYSPFELSEAVEAVDEENRPPLGIVVPPLVVNLDDLRRQETTRRRADQALKRERERRQAERDKQDKLKARKRTGGGFTVQFHMDE</sequence>
<dbReference type="SUPFAM" id="SSF48452">
    <property type="entry name" value="TPR-like"/>
    <property type="match status" value="1"/>
</dbReference>
<dbReference type="SUPFAM" id="SSF50985">
    <property type="entry name" value="RCC1/BLIP-II"/>
    <property type="match status" value="2"/>
</dbReference>
<feature type="repeat" description="RCC1" evidence="4">
    <location>
        <begin position="164"/>
        <end position="216"/>
    </location>
</feature>
<evidence type="ECO:0000256" key="1">
    <source>
        <dbReference type="ARBA" id="ARBA00022658"/>
    </source>
</evidence>
<dbReference type="PROSITE" id="PS50194">
    <property type="entry name" value="FILAMIN_REPEAT"/>
    <property type="match status" value="1"/>
</dbReference>
<dbReference type="InterPro" id="IPR011990">
    <property type="entry name" value="TPR-like_helical_dom_sf"/>
</dbReference>
<reference evidence="8 9" key="1">
    <citation type="submission" date="2019-03" db="EMBL/GenBank/DDBJ databases">
        <authorList>
            <person name="Gaulin E."/>
            <person name="Dumas B."/>
        </authorList>
    </citation>
    <scope>NUCLEOTIDE SEQUENCE [LARGE SCALE GENOMIC DNA]</scope>
    <source>
        <strain evidence="8">CBS 568.67</strain>
    </source>
</reference>